<sequence length="178" mass="20107">MGAYTHTSSAYPQIRICSIRMMKPETCEGLLNKLVEIPGIRRILLHGQNIPKVIPYGPARGMENKTTMKRDITVGDTTCNIRMLVGDVILELDDECTIGLINRICNDFFVKFGFIMQKGIFIKPSMTMVDYAKYGPNADPSLIGMVDPRSKERPVMVVSHEEQDIKTTYRCENNMLEG</sequence>
<dbReference type="GO" id="GO:0015948">
    <property type="term" value="P:methanogenesis"/>
    <property type="evidence" value="ECO:0007669"/>
    <property type="project" value="UniProtKB-KW"/>
</dbReference>
<name>A0A8F5VP38_METHU</name>
<dbReference type="InterPro" id="IPR003901">
    <property type="entry name" value="Me_CoM_Rdtase_D"/>
</dbReference>
<dbReference type="OrthoDB" id="109281at2157"/>
<evidence type="ECO:0000313" key="2">
    <source>
        <dbReference type="EMBL" id="QXO95801.1"/>
    </source>
</evidence>
<accession>A0A8F5VP38</accession>
<evidence type="ECO:0000256" key="1">
    <source>
        <dbReference type="ARBA" id="ARBA00022994"/>
    </source>
</evidence>
<gene>
    <name evidence="2" type="primary">mcrD</name>
    <name evidence="2" type="ORF">KSK55_05270</name>
</gene>
<organism evidence="2 3">
    <name type="scientific">Methanospirillum hungatei</name>
    <dbReference type="NCBI Taxonomy" id="2203"/>
    <lineage>
        <taxon>Archaea</taxon>
        <taxon>Methanobacteriati</taxon>
        <taxon>Methanobacteriota</taxon>
        <taxon>Stenosarchaea group</taxon>
        <taxon>Methanomicrobia</taxon>
        <taxon>Methanomicrobiales</taxon>
        <taxon>Methanospirillaceae</taxon>
        <taxon>Methanospirillum</taxon>
    </lineage>
</organism>
<dbReference type="EMBL" id="CP077107">
    <property type="protein sequence ID" value="QXO95801.1"/>
    <property type="molecule type" value="Genomic_DNA"/>
</dbReference>
<protein>
    <submittedName>
        <fullName evidence="2">Methyl-coenzyme M reductase operon protein D</fullName>
    </submittedName>
</protein>
<dbReference type="Pfam" id="PF02505">
    <property type="entry name" value="MCR_D"/>
    <property type="match status" value="1"/>
</dbReference>
<dbReference type="Proteomes" id="UP000694228">
    <property type="component" value="Chromosome"/>
</dbReference>
<evidence type="ECO:0000313" key="3">
    <source>
        <dbReference type="Proteomes" id="UP000694228"/>
    </source>
</evidence>
<dbReference type="NCBIfam" id="TIGR03260">
    <property type="entry name" value="met_CoM_red_D"/>
    <property type="match status" value="1"/>
</dbReference>
<dbReference type="PIRSF" id="PIRSF005636">
    <property type="entry name" value="McrD"/>
    <property type="match status" value="1"/>
</dbReference>
<proteinExistence type="predicted"/>
<dbReference type="AlphaFoldDB" id="A0A8F5VP38"/>
<keyword evidence="1" id="KW-0484">Methanogenesis</keyword>
<reference evidence="2 3" key="1">
    <citation type="submission" date="2021-06" db="EMBL/GenBank/DDBJ databases">
        <title>Complete genome sequence of the secondary alcohol utilizing methanogen Methanospirillum hungatei strain GP1.</title>
        <authorList>
            <person name="Day L.A."/>
            <person name="Costa K.C."/>
        </authorList>
    </citation>
    <scope>NUCLEOTIDE SEQUENCE [LARGE SCALE GENOMIC DNA]</scope>
    <source>
        <strain evidence="2 3">GP1</strain>
    </source>
</reference>